<dbReference type="GO" id="GO:0015990">
    <property type="term" value="P:electron transport coupled proton transport"/>
    <property type="evidence" value="ECO:0007669"/>
    <property type="project" value="TreeGrafter"/>
</dbReference>
<keyword evidence="5 8" id="KW-0472">Membrane</keyword>
<accession>A0A3P5XAW9</accession>
<dbReference type="PANTHER" id="PTHR42829">
    <property type="entry name" value="NADH-UBIQUINONE OXIDOREDUCTASE CHAIN 5"/>
    <property type="match status" value="1"/>
</dbReference>
<reference evidence="11 12" key="1">
    <citation type="submission" date="2018-11" db="EMBL/GenBank/DDBJ databases">
        <authorList>
            <person name="Criscuolo A."/>
        </authorList>
    </citation>
    <scope>NUCLEOTIDE SEQUENCE [LARGE SCALE GENOMIC DNA]</scope>
    <source>
        <strain evidence="11">ACIP111625</strain>
    </source>
</reference>
<protein>
    <submittedName>
        <fullName evidence="11">NADH-quinone oxidoreductase subunit L</fullName>
        <ecNumber evidence="11">1.6.5.11</ecNumber>
    </submittedName>
</protein>
<sequence length="756" mass="83073">MATIIFFAPLIGAILCGFGWKYIGEKPAQILTTATVFLAAALSWVIFLGHDGTTEHHTILRWIESGTLNSEWAIRVDRLTAIMLVVVNSVSALVHLYSFGYMAHDDNWAETEPYRARFFAYLSFFTFAMLTLVTADNLLQMFFGWEGVGVASYLLIGFYYKKQSAGAAAMKAFIVNRVGDFGFILGIAGLYLLTDSIRFDEIFAAVPGLTETTVRFLWTDWNALNLLAFLLFVGAMGKSAQLFLHTWLPDAMEGPTPVSALIHAATMVTAGVFLVCRMAPLYEYAASATAFITVIGATTAFFAATVGLVQNDIKRVIAYSTCSQLGYMFVAAGVGAYPVAMFHLFTHAFFKAMLFLGAGSVIHATHHEQDMRWYGGLRKKIPLTFWAMLIGTLAITGVGIPLTHYGFAGYLSKDAVIESAWVGSNYAFWMLVIAAGMTSFYSWRLMFLTFWGENRAHLKPQDDHHHGHDDHGHGHHHEPHESPAVMLVPLAVLALGALFSGMIWYKVFFGDEEKMRTWFGMEQLAAHHVEEGDHAAAPAEAATADHAGDEAAAVDHTETAALAGEETAVDHAAADHGDAHGVAPKGALVMLPYGAEEQALVDARVDAEKVAASGHAPNTIIAAAHMVPDWVKVSPFVAMLIGLVLSWLFYIRRPDWPARLAASQRPLYLFLLNKWYFDEIYDFVFVRPARALGRLFWKNDAKVIDGTINGVAMGIVPFFTRLAARAQSGFVFHYAFAMVLGIVALVTWMTLFGGAR</sequence>
<proteinExistence type="predicted"/>
<dbReference type="EC" id="1.6.5.11" evidence="11"/>
<evidence type="ECO:0000313" key="12">
    <source>
        <dbReference type="Proteomes" id="UP000277498"/>
    </source>
</evidence>
<dbReference type="GO" id="GO:0008137">
    <property type="term" value="F:NADH dehydrogenase (ubiquinone) activity"/>
    <property type="evidence" value="ECO:0007669"/>
    <property type="project" value="InterPro"/>
</dbReference>
<feature type="transmembrane region" description="Helical" evidence="8">
    <location>
        <begin position="288"/>
        <end position="309"/>
    </location>
</feature>
<evidence type="ECO:0000256" key="5">
    <source>
        <dbReference type="ARBA" id="ARBA00023136"/>
    </source>
</evidence>
<dbReference type="Pfam" id="PF00361">
    <property type="entry name" value="Proton_antipo_M"/>
    <property type="match status" value="1"/>
</dbReference>
<dbReference type="InterPro" id="IPR001516">
    <property type="entry name" value="Proton_antipo_N"/>
</dbReference>
<dbReference type="GO" id="GO:0016020">
    <property type="term" value="C:membrane"/>
    <property type="evidence" value="ECO:0007669"/>
    <property type="project" value="UniProtKB-SubCell"/>
</dbReference>
<feature type="transmembrane region" description="Helical" evidence="8">
    <location>
        <begin position="141"/>
        <end position="160"/>
    </location>
</feature>
<feature type="transmembrane region" description="Helical" evidence="8">
    <location>
        <begin position="484"/>
        <end position="505"/>
    </location>
</feature>
<keyword evidence="3 6" id="KW-0812">Transmembrane</keyword>
<name>A0A3P5XAW9_9RHOB</name>
<feature type="transmembrane region" description="Helical" evidence="8">
    <location>
        <begin position="427"/>
        <end position="451"/>
    </location>
</feature>
<keyword evidence="11" id="KW-0560">Oxidoreductase</keyword>
<keyword evidence="12" id="KW-1185">Reference proteome</keyword>
<feature type="transmembrane region" description="Helical" evidence="8">
    <location>
        <begin position="260"/>
        <end position="282"/>
    </location>
</feature>
<dbReference type="AlphaFoldDB" id="A0A3P5XAW9"/>
<dbReference type="Pfam" id="PF00662">
    <property type="entry name" value="Proton_antipo_N"/>
    <property type="match status" value="1"/>
</dbReference>
<dbReference type="InterPro" id="IPR018393">
    <property type="entry name" value="NADHpl_OxRdtase_5_subgr"/>
</dbReference>
<feature type="compositionally biased region" description="Basic and acidic residues" evidence="7">
    <location>
        <begin position="461"/>
        <end position="472"/>
    </location>
</feature>
<evidence type="ECO:0000256" key="2">
    <source>
        <dbReference type="ARBA" id="ARBA00004127"/>
    </source>
</evidence>
<feature type="transmembrane region" description="Helical" evidence="8">
    <location>
        <begin position="730"/>
        <end position="752"/>
    </location>
</feature>
<evidence type="ECO:0000259" key="10">
    <source>
        <dbReference type="Pfam" id="PF00662"/>
    </source>
</evidence>
<dbReference type="NCBIfam" id="NF005141">
    <property type="entry name" value="PRK06590.1"/>
    <property type="match status" value="1"/>
</dbReference>
<feature type="transmembrane region" description="Helical" evidence="8">
    <location>
        <begin position="226"/>
        <end position="248"/>
    </location>
</feature>
<dbReference type="NCBIfam" id="TIGR01974">
    <property type="entry name" value="NDH_I_L"/>
    <property type="match status" value="1"/>
</dbReference>
<feature type="domain" description="NADH:quinone oxidoreductase/Mrp antiporter transmembrane" evidence="9">
    <location>
        <begin position="135"/>
        <end position="438"/>
    </location>
</feature>
<feature type="domain" description="NADH-Ubiquinone oxidoreductase (complex I) chain 5 N-terminal" evidence="10">
    <location>
        <begin position="62"/>
        <end position="109"/>
    </location>
</feature>
<evidence type="ECO:0000256" key="3">
    <source>
        <dbReference type="ARBA" id="ARBA00022692"/>
    </source>
</evidence>
<comment type="function">
    <text evidence="1">NDH-1 shuttles electrons from NADH, via FMN and iron-sulfur (Fe-S) centers, to quinones in the respiratory chain. The immediate electron acceptor for the enzyme in this species is believed to be ubiquinone. Couples the redox reaction to proton translocation (for every two electrons transferred, four hydrogen ions are translocated across the cytoplasmic membrane), and thus conserves the redox energy in a proton gradient.</text>
</comment>
<feature type="transmembrane region" description="Helical" evidence="8">
    <location>
        <begin position="6"/>
        <end position="23"/>
    </location>
</feature>
<dbReference type="GO" id="GO:0003954">
    <property type="term" value="F:NADH dehydrogenase activity"/>
    <property type="evidence" value="ECO:0007669"/>
    <property type="project" value="TreeGrafter"/>
</dbReference>
<feature type="transmembrane region" description="Helical" evidence="8">
    <location>
        <begin position="316"/>
        <end position="338"/>
    </location>
</feature>
<feature type="transmembrane region" description="Helical" evidence="8">
    <location>
        <begin position="30"/>
        <end position="50"/>
    </location>
</feature>
<dbReference type="InterPro" id="IPR003945">
    <property type="entry name" value="NU5C-like"/>
</dbReference>
<dbReference type="GO" id="GO:0042773">
    <property type="term" value="P:ATP synthesis coupled electron transport"/>
    <property type="evidence" value="ECO:0007669"/>
    <property type="project" value="InterPro"/>
</dbReference>
<evidence type="ECO:0000313" key="11">
    <source>
        <dbReference type="EMBL" id="VDC31694.1"/>
    </source>
</evidence>
<dbReference type="GO" id="GO:0012505">
    <property type="term" value="C:endomembrane system"/>
    <property type="evidence" value="ECO:0007669"/>
    <property type="project" value="UniProtKB-SubCell"/>
</dbReference>
<feature type="transmembrane region" description="Helical" evidence="8">
    <location>
        <begin position="79"/>
        <end position="97"/>
    </location>
</feature>
<evidence type="ECO:0000256" key="7">
    <source>
        <dbReference type="SAM" id="MobiDB-lite"/>
    </source>
</evidence>
<dbReference type="PRINTS" id="PR01435">
    <property type="entry name" value="NPOXDRDTASE5"/>
</dbReference>
<gene>
    <name evidence="11" type="primary">nuoL</name>
    <name evidence="11" type="ORF">XINFAN_03066</name>
</gene>
<evidence type="ECO:0000256" key="6">
    <source>
        <dbReference type="RuleBase" id="RU000320"/>
    </source>
</evidence>
<feature type="region of interest" description="Disordered" evidence="7">
    <location>
        <begin position="461"/>
        <end position="480"/>
    </location>
</feature>
<dbReference type="Gene3D" id="1.20.5.2700">
    <property type="match status" value="1"/>
</dbReference>
<organism evidence="11 12">
    <name type="scientific">Pseudogemmobacter humi</name>
    <dbReference type="NCBI Taxonomy" id="2483812"/>
    <lineage>
        <taxon>Bacteria</taxon>
        <taxon>Pseudomonadati</taxon>
        <taxon>Pseudomonadota</taxon>
        <taxon>Alphaproteobacteria</taxon>
        <taxon>Rhodobacterales</taxon>
        <taxon>Paracoccaceae</taxon>
        <taxon>Pseudogemmobacter</taxon>
    </lineage>
</organism>
<feature type="transmembrane region" description="Helical" evidence="8">
    <location>
        <begin position="383"/>
        <end position="407"/>
    </location>
</feature>
<feature type="transmembrane region" description="Helical" evidence="8">
    <location>
        <begin position="118"/>
        <end position="135"/>
    </location>
</feature>
<comment type="subcellular location">
    <subcellularLocation>
        <location evidence="2">Endomembrane system</location>
        <topology evidence="2">Multi-pass membrane protein</topology>
    </subcellularLocation>
    <subcellularLocation>
        <location evidence="6">Membrane</location>
        <topology evidence="6">Multi-pass membrane protein</topology>
    </subcellularLocation>
</comment>
<evidence type="ECO:0000256" key="1">
    <source>
        <dbReference type="ARBA" id="ARBA00002378"/>
    </source>
</evidence>
<dbReference type="OrthoDB" id="9811798at2"/>
<feature type="transmembrane region" description="Helical" evidence="8">
    <location>
        <begin position="633"/>
        <end position="651"/>
    </location>
</feature>
<evidence type="ECO:0000256" key="4">
    <source>
        <dbReference type="ARBA" id="ARBA00022989"/>
    </source>
</evidence>
<evidence type="ECO:0000256" key="8">
    <source>
        <dbReference type="SAM" id="Phobius"/>
    </source>
</evidence>
<dbReference type="EMBL" id="UXAW01000087">
    <property type="protein sequence ID" value="VDC31694.1"/>
    <property type="molecule type" value="Genomic_DNA"/>
</dbReference>
<feature type="transmembrane region" description="Helical" evidence="8">
    <location>
        <begin position="344"/>
        <end position="362"/>
    </location>
</feature>
<evidence type="ECO:0000259" key="9">
    <source>
        <dbReference type="Pfam" id="PF00361"/>
    </source>
</evidence>
<dbReference type="PRINTS" id="PR01434">
    <property type="entry name" value="NADHDHGNASE5"/>
</dbReference>
<dbReference type="Proteomes" id="UP000277498">
    <property type="component" value="Unassembled WGS sequence"/>
</dbReference>
<dbReference type="RefSeq" id="WP_124087784.1">
    <property type="nucleotide sequence ID" value="NZ_UXAW01000087.1"/>
</dbReference>
<dbReference type="InterPro" id="IPR001750">
    <property type="entry name" value="ND/Mrp_TM"/>
</dbReference>
<dbReference type="PANTHER" id="PTHR42829:SF2">
    <property type="entry name" value="NADH-UBIQUINONE OXIDOREDUCTASE CHAIN 5"/>
    <property type="match status" value="1"/>
</dbReference>
<keyword evidence="4 8" id="KW-1133">Transmembrane helix</keyword>
<feature type="transmembrane region" description="Helical" evidence="8">
    <location>
        <begin position="172"/>
        <end position="193"/>
    </location>
</feature>